<feature type="region of interest" description="Disordered" evidence="8">
    <location>
        <begin position="267"/>
        <end position="289"/>
    </location>
</feature>
<feature type="domain" description="SRP54-type proteins GTP-binding" evidence="9">
    <location>
        <begin position="657"/>
        <end position="670"/>
    </location>
</feature>
<keyword evidence="6" id="KW-0472">Membrane</keyword>
<comment type="caution">
    <text evidence="10">The sequence shown here is derived from an EMBL/GenBank/DDBJ whole genome shotgun (WGS) entry which is preliminary data.</text>
</comment>
<dbReference type="Gene3D" id="1.20.120.140">
    <property type="entry name" value="Signal recognition particle SRP54, nucleotide-binding domain"/>
    <property type="match status" value="1"/>
</dbReference>
<dbReference type="Pfam" id="PF04086">
    <property type="entry name" value="SRP-alpha_N"/>
    <property type="match status" value="1"/>
</dbReference>
<dbReference type="SUPFAM" id="SSF52540">
    <property type="entry name" value="P-loop containing nucleoside triphosphate hydrolases"/>
    <property type="match status" value="1"/>
</dbReference>
<dbReference type="GO" id="GO:0005525">
    <property type="term" value="F:GTP binding"/>
    <property type="evidence" value="ECO:0007669"/>
    <property type="project" value="UniProtKB-KW"/>
</dbReference>
<feature type="compositionally biased region" description="Basic and acidic residues" evidence="8">
    <location>
        <begin position="243"/>
        <end position="253"/>
    </location>
</feature>
<dbReference type="AlphaFoldDB" id="A0AAV0BD12"/>
<keyword evidence="5" id="KW-0342">GTP-binding</keyword>
<dbReference type="InterPro" id="IPR036225">
    <property type="entry name" value="SRP/SRP_N"/>
</dbReference>
<dbReference type="CDD" id="cd17876">
    <property type="entry name" value="SRalpha_C"/>
    <property type="match status" value="1"/>
</dbReference>
<dbReference type="GO" id="GO:0006614">
    <property type="term" value="P:SRP-dependent cotranslational protein targeting to membrane"/>
    <property type="evidence" value="ECO:0007669"/>
    <property type="project" value="InterPro"/>
</dbReference>
<dbReference type="PANTHER" id="PTHR43134:SF1">
    <property type="entry name" value="SIGNAL RECOGNITION PARTICLE RECEPTOR SUBUNIT ALPHA"/>
    <property type="match status" value="1"/>
</dbReference>
<evidence type="ECO:0000256" key="2">
    <source>
        <dbReference type="ARBA" id="ARBA00008531"/>
    </source>
</evidence>
<evidence type="ECO:0000313" key="10">
    <source>
        <dbReference type="EMBL" id="CAH7684749.1"/>
    </source>
</evidence>
<dbReference type="FunFam" id="3.40.50.300:FF:000188">
    <property type="entry name" value="signal recognition particle receptor subunit alpha"/>
    <property type="match status" value="1"/>
</dbReference>
<keyword evidence="7 10" id="KW-0675">Receptor</keyword>
<dbReference type="SUPFAM" id="SSF47364">
    <property type="entry name" value="Domain of the SRP/SRP receptor G-proteins"/>
    <property type="match status" value="1"/>
</dbReference>
<accession>A0AAV0BD12</accession>
<dbReference type="GO" id="GO:0005785">
    <property type="term" value="C:signal recognition particle receptor complex"/>
    <property type="evidence" value="ECO:0007669"/>
    <property type="project" value="InterPro"/>
</dbReference>
<evidence type="ECO:0000256" key="7">
    <source>
        <dbReference type="ARBA" id="ARBA00023170"/>
    </source>
</evidence>
<evidence type="ECO:0000256" key="5">
    <source>
        <dbReference type="ARBA" id="ARBA00023134"/>
    </source>
</evidence>
<comment type="similarity">
    <text evidence="2">Belongs to the GTP-binding SRP family.</text>
</comment>
<dbReference type="SMART" id="SM00962">
    <property type="entry name" value="SRP54"/>
    <property type="match status" value="1"/>
</dbReference>
<dbReference type="GO" id="GO:0005047">
    <property type="term" value="F:signal recognition particle binding"/>
    <property type="evidence" value="ECO:0007669"/>
    <property type="project" value="InterPro"/>
</dbReference>
<dbReference type="GO" id="GO:0006886">
    <property type="term" value="P:intracellular protein transport"/>
    <property type="evidence" value="ECO:0007669"/>
    <property type="project" value="InterPro"/>
</dbReference>
<feature type="compositionally biased region" description="Low complexity" evidence="8">
    <location>
        <begin position="210"/>
        <end position="220"/>
    </location>
</feature>
<keyword evidence="3" id="KW-0547">Nucleotide-binding</keyword>
<dbReference type="CDD" id="cd14826">
    <property type="entry name" value="SR_alpha_SRX"/>
    <property type="match status" value="1"/>
</dbReference>
<dbReference type="GO" id="GO:0003924">
    <property type="term" value="F:GTPase activity"/>
    <property type="evidence" value="ECO:0007669"/>
    <property type="project" value="InterPro"/>
</dbReference>
<dbReference type="SUPFAM" id="SSF64356">
    <property type="entry name" value="SNARE-like"/>
    <property type="match status" value="1"/>
</dbReference>
<dbReference type="SMART" id="SM00382">
    <property type="entry name" value="AAA"/>
    <property type="match status" value="1"/>
</dbReference>
<evidence type="ECO:0000256" key="4">
    <source>
        <dbReference type="ARBA" id="ARBA00022824"/>
    </source>
</evidence>
<evidence type="ECO:0000256" key="8">
    <source>
        <dbReference type="SAM" id="MobiDB-lite"/>
    </source>
</evidence>
<dbReference type="PANTHER" id="PTHR43134">
    <property type="entry name" value="SIGNAL RECOGNITION PARTICLE RECEPTOR SUBUNIT ALPHA"/>
    <property type="match status" value="1"/>
</dbReference>
<gene>
    <name evidence="10" type="ORF">PPACK8108_LOCUS19171</name>
</gene>
<dbReference type="Gene3D" id="3.40.50.300">
    <property type="entry name" value="P-loop containing nucleotide triphosphate hydrolases"/>
    <property type="match status" value="1"/>
</dbReference>
<feature type="compositionally biased region" description="Polar residues" evidence="8">
    <location>
        <begin position="221"/>
        <end position="241"/>
    </location>
</feature>
<dbReference type="PROSITE" id="PS00300">
    <property type="entry name" value="SRP54"/>
    <property type="match status" value="1"/>
</dbReference>
<keyword evidence="4" id="KW-0256">Endoplasmic reticulum</keyword>
<sequence length="685" mass="77272">MLDHVHIFHRGGLVVWSKSYVATPSPVNIFIRQFFIDQNYQRPDSLNDSAEIQLGSHSLAWNLSNRFGLVFVVIYQRILQLTYINELLESINTSFISLYSSILQSEFRSSKILDLGSRLSTRGFQTLFRAWDQNFNKILKDVERMAERRRGDPGNHRRAIGLEKVSIRMASEEDVEDKLSSPTKVDKSVLDSETIARNIAALKARKKKQQSSTQNSKNNSRAGSRSGTDTESINNRSNRPINQKKESRRWDDGRITTDEIAEYDFSEQMNCSKNTQKESKPGDLIDLNSMGKINHEGQYEVADYDDDRTKKGSSEKQPSSTIFSKLFSSIPFLQSSNDSLEPITLKKTDLRPILDQIQTQLMRKNVAREISVKVCDRIETDLIGRQLKDRSKASLKKLIYQSLETSLTKVLTPSSSTDLISDIHQKKNQNRGLIRTLERSSDDKEPFVITFVGVNGVGKSTNLSKVAFWLIQNKFRVLVAACDTFRAGAVEQLRIHVRNLGQIQLSNDRSNENEEIKVIDLYEKGYGKDAAGIAKDAIQFAKENRFDVVLIDTAGRMQDNEPLMRSLGKLINVNRPDKILFVGEALVGNEAVDQLSKFDQSLKNFTANESNNGNYNLGGRLSSGECRGVDGIILTKFDTIDDKVGASISMTYITGKPILFVGTGQTYTDLRTLKVNHIVDALIRQ</sequence>
<evidence type="ECO:0000256" key="6">
    <source>
        <dbReference type="ARBA" id="ARBA00023136"/>
    </source>
</evidence>
<dbReference type="InterPro" id="IPR003593">
    <property type="entry name" value="AAA+_ATPase"/>
</dbReference>
<comment type="subcellular location">
    <subcellularLocation>
        <location evidence="1">Endoplasmic reticulum membrane</location>
        <topology evidence="1">Peripheral membrane protein</topology>
        <orientation evidence="1">Cytoplasmic side</orientation>
    </subcellularLocation>
</comment>
<dbReference type="InterPro" id="IPR000897">
    <property type="entry name" value="SRP54_GTPase_dom"/>
</dbReference>
<dbReference type="Pfam" id="PF00448">
    <property type="entry name" value="SRP54"/>
    <property type="match status" value="2"/>
</dbReference>
<reference evidence="10" key="1">
    <citation type="submission" date="2022-06" db="EMBL/GenBank/DDBJ databases">
        <authorList>
            <consortium name="SYNGENTA / RWTH Aachen University"/>
        </authorList>
    </citation>
    <scope>NUCLEOTIDE SEQUENCE</scope>
</reference>
<evidence type="ECO:0000313" key="11">
    <source>
        <dbReference type="Proteomes" id="UP001153365"/>
    </source>
</evidence>
<dbReference type="InterPro" id="IPR007222">
    <property type="entry name" value="Sig_recog_particle_rcpt_asu_N"/>
</dbReference>
<dbReference type="Gene3D" id="3.30.450.60">
    <property type="match status" value="1"/>
</dbReference>
<feature type="region of interest" description="Disordered" evidence="8">
    <location>
        <begin position="202"/>
        <end position="253"/>
    </location>
</feature>
<dbReference type="InterPro" id="IPR042101">
    <property type="entry name" value="SRP54_N_sf"/>
</dbReference>
<dbReference type="Proteomes" id="UP001153365">
    <property type="component" value="Unassembled WGS sequence"/>
</dbReference>
<proteinExistence type="inferred from homology"/>
<evidence type="ECO:0000256" key="1">
    <source>
        <dbReference type="ARBA" id="ARBA00004397"/>
    </source>
</evidence>
<dbReference type="EMBL" id="CALTRL010005687">
    <property type="protein sequence ID" value="CAH7684749.1"/>
    <property type="molecule type" value="Genomic_DNA"/>
</dbReference>
<keyword evidence="11" id="KW-1185">Reference proteome</keyword>
<organism evidence="10 11">
    <name type="scientific">Phakopsora pachyrhizi</name>
    <name type="common">Asian soybean rust disease fungus</name>
    <dbReference type="NCBI Taxonomy" id="170000"/>
    <lineage>
        <taxon>Eukaryota</taxon>
        <taxon>Fungi</taxon>
        <taxon>Dikarya</taxon>
        <taxon>Basidiomycota</taxon>
        <taxon>Pucciniomycotina</taxon>
        <taxon>Pucciniomycetes</taxon>
        <taxon>Pucciniales</taxon>
        <taxon>Phakopsoraceae</taxon>
        <taxon>Phakopsora</taxon>
    </lineage>
</organism>
<name>A0AAV0BD12_PHAPC</name>
<evidence type="ECO:0000259" key="9">
    <source>
        <dbReference type="PROSITE" id="PS00300"/>
    </source>
</evidence>
<protein>
    <submittedName>
        <fullName evidence="10">Signal recognition particle receptor subunit alpha</fullName>
    </submittedName>
</protein>
<dbReference type="InterPro" id="IPR027417">
    <property type="entry name" value="P-loop_NTPase"/>
</dbReference>
<evidence type="ECO:0000256" key="3">
    <source>
        <dbReference type="ARBA" id="ARBA00022741"/>
    </source>
</evidence>
<dbReference type="InterPro" id="IPR011012">
    <property type="entry name" value="Longin-like_dom_sf"/>
</dbReference>